<proteinExistence type="predicted"/>
<accession>A0AA42CL11</accession>
<gene>
    <name evidence="2" type="ORF">M8523_17780</name>
</gene>
<evidence type="ECO:0000259" key="1">
    <source>
        <dbReference type="Pfam" id="PF26395"/>
    </source>
</evidence>
<evidence type="ECO:0000313" key="3">
    <source>
        <dbReference type="Proteomes" id="UP001165667"/>
    </source>
</evidence>
<dbReference type="EMBL" id="JAMOIM010000012">
    <property type="protein sequence ID" value="MCW6509871.1"/>
    <property type="molecule type" value="Genomic_DNA"/>
</dbReference>
<evidence type="ECO:0000313" key="2">
    <source>
        <dbReference type="EMBL" id="MCW6509871.1"/>
    </source>
</evidence>
<sequence>MFPDIDDQIAALKSDFPSFEVMQREGPSAIWRGTLKPLMRTYTVAISYRVPTVLERIDLLSMQPRVRVLNPRLAPRRGDPEGDLPHVYRVEGEPVPILCLFDPDTTEWTPADLLSRTTVPYTSDWLACYEGWRATGTWTGGGRHPQQLPTGAPR</sequence>
<dbReference type="Proteomes" id="UP001165667">
    <property type="component" value="Unassembled WGS sequence"/>
</dbReference>
<dbReference type="Pfam" id="PF26395">
    <property type="entry name" value="E2-CBASS"/>
    <property type="match status" value="1"/>
</dbReference>
<dbReference type="AlphaFoldDB" id="A0AA42CL11"/>
<protein>
    <recommendedName>
        <fullName evidence="1">Type II CBASS E2 protein domain-containing protein</fullName>
    </recommendedName>
</protein>
<comment type="caution">
    <text evidence="2">The sequence shown here is derived from an EMBL/GenBank/DDBJ whole genome shotgun (WGS) entry which is preliminary data.</text>
</comment>
<feature type="domain" description="Type II CBASS E2 protein" evidence="1">
    <location>
        <begin position="8"/>
        <end position="145"/>
    </location>
</feature>
<dbReference type="InterPro" id="IPR058588">
    <property type="entry name" value="E2-CBASS"/>
</dbReference>
<organism evidence="2 3">
    <name type="scientific">Lichenifustis flavocetrariae</name>
    <dbReference type="NCBI Taxonomy" id="2949735"/>
    <lineage>
        <taxon>Bacteria</taxon>
        <taxon>Pseudomonadati</taxon>
        <taxon>Pseudomonadota</taxon>
        <taxon>Alphaproteobacteria</taxon>
        <taxon>Hyphomicrobiales</taxon>
        <taxon>Lichenihabitantaceae</taxon>
        <taxon>Lichenifustis</taxon>
    </lineage>
</organism>
<name>A0AA42CL11_9HYPH</name>
<keyword evidence="3" id="KW-1185">Reference proteome</keyword>
<reference evidence="2" key="1">
    <citation type="submission" date="2022-05" db="EMBL/GenBank/DDBJ databases">
        <authorList>
            <person name="Pankratov T."/>
        </authorList>
    </citation>
    <scope>NUCLEOTIDE SEQUENCE</scope>
    <source>
        <strain evidence="2">BP6-180914</strain>
    </source>
</reference>